<dbReference type="Pfam" id="PF00583">
    <property type="entry name" value="Acetyltransf_1"/>
    <property type="match status" value="1"/>
</dbReference>
<dbReference type="AlphaFoldDB" id="A0A1F6DWU5"/>
<comment type="caution">
    <text evidence="4">The sequence shown here is derived from an EMBL/GenBank/DDBJ whole genome shotgun (WGS) entry which is preliminary data.</text>
</comment>
<name>A0A1F6DWU5_9BACT</name>
<evidence type="ECO:0000313" key="5">
    <source>
        <dbReference type="Proteomes" id="UP000177652"/>
    </source>
</evidence>
<keyword evidence="1" id="KW-0808">Transferase</keyword>
<dbReference type="STRING" id="1798497.A3D71_04305"/>
<dbReference type="SUPFAM" id="SSF55729">
    <property type="entry name" value="Acyl-CoA N-acyltransferases (Nat)"/>
    <property type="match status" value="1"/>
</dbReference>
<dbReference type="Gene3D" id="3.40.630.30">
    <property type="match status" value="1"/>
</dbReference>
<dbReference type="PANTHER" id="PTHR43877">
    <property type="entry name" value="AMINOALKYLPHOSPHONATE N-ACETYLTRANSFERASE-RELATED-RELATED"/>
    <property type="match status" value="1"/>
</dbReference>
<evidence type="ECO:0000256" key="2">
    <source>
        <dbReference type="ARBA" id="ARBA00023315"/>
    </source>
</evidence>
<dbReference type="PANTHER" id="PTHR43877:SF2">
    <property type="entry name" value="AMINOALKYLPHOSPHONATE N-ACETYLTRANSFERASE-RELATED"/>
    <property type="match status" value="1"/>
</dbReference>
<keyword evidence="2" id="KW-0012">Acyltransferase</keyword>
<dbReference type="InterPro" id="IPR016181">
    <property type="entry name" value="Acyl_CoA_acyltransferase"/>
</dbReference>
<accession>A0A1F6DWU5</accession>
<reference evidence="4 5" key="1">
    <citation type="journal article" date="2016" name="Nat. Commun.">
        <title>Thousands of microbial genomes shed light on interconnected biogeochemical processes in an aquifer system.</title>
        <authorList>
            <person name="Anantharaman K."/>
            <person name="Brown C.T."/>
            <person name="Hug L.A."/>
            <person name="Sharon I."/>
            <person name="Castelle C.J."/>
            <person name="Probst A.J."/>
            <person name="Thomas B.C."/>
            <person name="Singh A."/>
            <person name="Wilkins M.J."/>
            <person name="Karaoz U."/>
            <person name="Brodie E.L."/>
            <person name="Williams K.H."/>
            <person name="Hubbard S.S."/>
            <person name="Banfield J.F."/>
        </authorList>
    </citation>
    <scope>NUCLEOTIDE SEQUENCE [LARGE SCALE GENOMIC DNA]</scope>
</reference>
<dbReference type="Proteomes" id="UP000177652">
    <property type="component" value="Unassembled WGS sequence"/>
</dbReference>
<evidence type="ECO:0000259" key="3">
    <source>
        <dbReference type="PROSITE" id="PS51186"/>
    </source>
</evidence>
<dbReference type="GO" id="GO:0016747">
    <property type="term" value="F:acyltransferase activity, transferring groups other than amino-acyl groups"/>
    <property type="evidence" value="ECO:0007669"/>
    <property type="project" value="InterPro"/>
</dbReference>
<feature type="domain" description="N-acetyltransferase" evidence="3">
    <location>
        <begin position="2"/>
        <end position="144"/>
    </location>
</feature>
<organism evidence="4 5">
    <name type="scientific">Candidatus Kaiserbacteria bacterium RIFCSPHIGHO2_02_FULL_55_20</name>
    <dbReference type="NCBI Taxonomy" id="1798497"/>
    <lineage>
        <taxon>Bacteria</taxon>
        <taxon>Candidatus Kaiseribacteriota</taxon>
    </lineage>
</organism>
<dbReference type="EMBL" id="MFLK01000027">
    <property type="protein sequence ID" value="OGG65904.1"/>
    <property type="molecule type" value="Genomic_DNA"/>
</dbReference>
<dbReference type="InterPro" id="IPR000182">
    <property type="entry name" value="GNAT_dom"/>
</dbReference>
<evidence type="ECO:0000313" key="4">
    <source>
        <dbReference type="EMBL" id="OGG65904.1"/>
    </source>
</evidence>
<sequence>MIRITQLKKGSKSAVKELIQLVTELRRDTSEHKGSVSDLKNIVTNKNAALIVAKDNAHIVGMGTLYIVGKIGKRVGYIEDVVVSSNYRGQGLGEKIMRALIAAARKNKLGTLFLTSHTNRPAANNLYMKLGFELVETNPYKLKL</sequence>
<protein>
    <recommendedName>
        <fullName evidence="3">N-acetyltransferase domain-containing protein</fullName>
    </recommendedName>
</protein>
<dbReference type="PROSITE" id="PS51186">
    <property type="entry name" value="GNAT"/>
    <property type="match status" value="1"/>
</dbReference>
<gene>
    <name evidence="4" type="ORF">A3D71_04305</name>
</gene>
<evidence type="ECO:0000256" key="1">
    <source>
        <dbReference type="ARBA" id="ARBA00022679"/>
    </source>
</evidence>
<dbReference type="CDD" id="cd04301">
    <property type="entry name" value="NAT_SF"/>
    <property type="match status" value="1"/>
</dbReference>
<dbReference type="InterPro" id="IPR050832">
    <property type="entry name" value="Bact_Acetyltransf"/>
</dbReference>
<proteinExistence type="predicted"/>